<dbReference type="AlphaFoldDB" id="A0AAW7X687"/>
<gene>
    <name evidence="1" type="ORF">Q4521_11860</name>
</gene>
<keyword evidence="1" id="KW-0808">Transferase</keyword>
<reference evidence="1" key="1">
    <citation type="submission" date="2023-07" db="EMBL/GenBank/DDBJ databases">
        <title>Genome content predicts the carbon catabolic preferences of heterotrophic bacteria.</title>
        <authorList>
            <person name="Gralka M."/>
        </authorList>
    </citation>
    <scope>NUCLEOTIDE SEQUENCE</scope>
    <source>
        <strain evidence="1">I3M17_2</strain>
    </source>
</reference>
<evidence type="ECO:0000313" key="2">
    <source>
        <dbReference type="Proteomes" id="UP001169760"/>
    </source>
</evidence>
<dbReference type="GO" id="GO:0016757">
    <property type="term" value="F:glycosyltransferase activity"/>
    <property type="evidence" value="ECO:0007669"/>
    <property type="project" value="UniProtKB-KW"/>
</dbReference>
<name>A0AAW7X687_9GAMM</name>
<dbReference type="Proteomes" id="UP001169760">
    <property type="component" value="Unassembled WGS sequence"/>
</dbReference>
<comment type="caution">
    <text evidence="1">The sequence shown here is derived from an EMBL/GenBank/DDBJ whole genome shotgun (WGS) entry which is preliminary data.</text>
</comment>
<dbReference type="RefSeq" id="WP_216063294.1">
    <property type="nucleotide sequence ID" value="NZ_CP123764.1"/>
</dbReference>
<proteinExistence type="predicted"/>
<sequence>MNVLDVRVIRVAKLAVVFAFLTACGSQQVKPSEQPVAATAQISKPVASAAKAKSAKERVIDELLASAQQAFRDDKLTTPSHDNAYDQFQSVLALDPENSSARAGVQAILISYAEWARNAIASGDYAGAQGYLNQAQLYFPANPLLMELQQTIAKAKQQRKQQEQVVLAQEPPAERTEFSLPGLALSKKSPAVASYLARIAARVKESGESVMIYARSDAEGRWIYQQMNNATQGYRVRGDIRVASAPKIVLLPPL</sequence>
<dbReference type="EMBL" id="JAUOPB010000008">
    <property type="protein sequence ID" value="MDO6423171.1"/>
    <property type="molecule type" value="Genomic_DNA"/>
</dbReference>
<protein>
    <submittedName>
        <fullName evidence="1">N-acetylglucosaminyltransferase</fullName>
    </submittedName>
</protein>
<accession>A0AAW7X687</accession>
<keyword evidence="1" id="KW-0328">Glycosyltransferase</keyword>
<organism evidence="1 2">
    <name type="scientific">Saccharophagus degradans</name>
    <dbReference type="NCBI Taxonomy" id="86304"/>
    <lineage>
        <taxon>Bacteria</taxon>
        <taxon>Pseudomonadati</taxon>
        <taxon>Pseudomonadota</taxon>
        <taxon>Gammaproteobacteria</taxon>
        <taxon>Cellvibrionales</taxon>
        <taxon>Cellvibrionaceae</taxon>
        <taxon>Saccharophagus</taxon>
    </lineage>
</organism>
<dbReference type="PROSITE" id="PS51257">
    <property type="entry name" value="PROKAR_LIPOPROTEIN"/>
    <property type="match status" value="1"/>
</dbReference>
<evidence type="ECO:0000313" key="1">
    <source>
        <dbReference type="EMBL" id="MDO6423171.1"/>
    </source>
</evidence>